<evidence type="ECO:0000259" key="10">
    <source>
        <dbReference type="Pfam" id="PF15469"/>
    </source>
</evidence>
<protein>
    <recommendedName>
        <fullName evidence="3 7">Exocyst complex component 2</fullName>
    </recommendedName>
</protein>
<comment type="subunit">
    <text evidence="7">Component of the exocyst complex.</text>
</comment>
<dbReference type="InterPro" id="IPR013783">
    <property type="entry name" value="Ig-like_fold"/>
</dbReference>
<gene>
    <name evidence="11" type="ORF">TcWFU_003471</name>
</gene>
<dbReference type="SUPFAM" id="SSF81296">
    <property type="entry name" value="E set domains"/>
    <property type="match status" value="1"/>
</dbReference>
<keyword evidence="6 7" id="KW-0653">Protein transport</keyword>
<evidence type="ECO:0000256" key="5">
    <source>
        <dbReference type="ARBA" id="ARBA00022483"/>
    </source>
</evidence>
<accession>A0ABR4QDC2</accession>
<dbReference type="InterPro" id="IPR002909">
    <property type="entry name" value="IPT_dom"/>
</dbReference>
<dbReference type="InterPro" id="IPR014756">
    <property type="entry name" value="Ig_E-set"/>
</dbReference>
<evidence type="ECO:0000256" key="8">
    <source>
        <dbReference type="SAM" id="MobiDB-lite"/>
    </source>
</evidence>
<dbReference type="EMBL" id="JAKROA010000004">
    <property type="protein sequence ID" value="KAL5107552.1"/>
    <property type="molecule type" value="Genomic_DNA"/>
</dbReference>
<evidence type="ECO:0000256" key="1">
    <source>
        <dbReference type="ARBA" id="ARBA00002660"/>
    </source>
</evidence>
<dbReference type="InterPro" id="IPR029175">
    <property type="entry name" value="EXOC2/Sec5"/>
</dbReference>
<feature type="domain" description="Exocyst complex component EXOC2/Sec5 N-terminal" evidence="10">
    <location>
        <begin position="167"/>
        <end position="809"/>
    </location>
</feature>
<dbReference type="CDD" id="cd00102">
    <property type="entry name" value="IPT"/>
    <property type="match status" value="1"/>
</dbReference>
<organism evidence="11 12">
    <name type="scientific">Taenia crassiceps</name>
    <dbReference type="NCBI Taxonomy" id="6207"/>
    <lineage>
        <taxon>Eukaryota</taxon>
        <taxon>Metazoa</taxon>
        <taxon>Spiralia</taxon>
        <taxon>Lophotrochozoa</taxon>
        <taxon>Platyhelminthes</taxon>
        <taxon>Cestoda</taxon>
        <taxon>Eucestoda</taxon>
        <taxon>Cyclophyllidea</taxon>
        <taxon>Taeniidae</taxon>
        <taxon>Taenia</taxon>
    </lineage>
</organism>
<dbReference type="Pfam" id="PF15469">
    <property type="entry name" value="Sec5"/>
    <property type="match status" value="1"/>
</dbReference>
<evidence type="ECO:0000256" key="2">
    <source>
        <dbReference type="ARBA" id="ARBA00010578"/>
    </source>
</evidence>
<keyword evidence="5 7" id="KW-0268">Exocytosis</keyword>
<dbReference type="PANTHER" id="PTHR13043">
    <property type="entry name" value="EXOCYST COMPLEX COMPONENT SEC5"/>
    <property type="match status" value="1"/>
</dbReference>
<dbReference type="InterPro" id="IPR039481">
    <property type="entry name" value="EXOC2/Sec5_N_dom"/>
</dbReference>
<evidence type="ECO:0000256" key="6">
    <source>
        <dbReference type="ARBA" id="ARBA00022927"/>
    </source>
</evidence>
<evidence type="ECO:0000256" key="4">
    <source>
        <dbReference type="ARBA" id="ARBA00022448"/>
    </source>
</evidence>
<feature type="domain" description="IPT/TIG" evidence="9">
    <location>
        <begin position="9"/>
        <end position="90"/>
    </location>
</feature>
<dbReference type="Gene3D" id="2.60.40.10">
    <property type="entry name" value="Immunoglobulins"/>
    <property type="match status" value="1"/>
</dbReference>
<evidence type="ECO:0000259" key="9">
    <source>
        <dbReference type="Pfam" id="PF01833"/>
    </source>
</evidence>
<feature type="region of interest" description="Disordered" evidence="8">
    <location>
        <begin position="923"/>
        <end position="947"/>
    </location>
</feature>
<evidence type="ECO:0000256" key="7">
    <source>
        <dbReference type="RuleBase" id="RU365069"/>
    </source>
</evidence>
<sequence>MSASGPPAQVTGISPIEGVPGTKLTLRGEHFGQSALDLTHVFVGGIDVSPSARWFSPRKLSVITPLGTGELEIVVVTRSGGIGTSELTYTQNVGQKIGPQEQVSYWPEDERRRCPAIIERGSVTRQEGGSDVVDASLAATGLPAAEFARLGIPLSDTALMKIYPHGGSVLLSEPDFDPLLFLLKYYKNASFEDLVMARNNFSRSIAASGGHDSSHVIKNNLYLIFRCLEGLEDLRNEMKRSNVPGNYEYRPSGQKTRSKVEEGTVETRLEKKLTDSWNQSYDLFKDVLRCREAANSARNVLSIMERFSFLFRLPESIRKTVKQGEYNLAISDYKRAKALFSTSDCGAFQRVFAGIENVVAQFRDTLKAELLEVPIDVDEAMKRIKCLEQLDVDYDPYWICAEAFKNWLVEQLRGFQKRYQEGTKMSSSFQSGTPTLPSQANFCSTVKGRMGTQQMTVQLMKQACNLLSTQCVQFWRLQAVCLTASSKSNTAVSERIDCPQSLQAKYQTINLELVHLLANCIREAVLQPAPIGTLETVFSGCASSCVQEFRNCCLSLPLDIVPRDVQAVLRRLSYDLRRHAVRDVLRSSQATTESLHFKENWEVEVTDDGGSITQLPLAYESVVTETLSRCKTLMSPRTSLENSLFDAPEYQERFSQSFSDVMLGFLGTLQHLADQIKLSLPRQGGAVEMSQYAEHDGFGAPEPNASQRPIIAQARGVLLLVSNADWVARRANSHVFITYATAGFSNVDDLKSRVTSSWKAATEKLIDLYVSIRTTWLCAPLDMTTPDNALRSAMITALCNLSHIHAELVLVLGISTAAQVDADKNGSGGEDGLLSCNRAQSIMRTVAEKLSNSIRARSGDVVNGAAGRDTVEANVNFILDLLRLLISGQSLENFLSKEAALDLKRSLWLVAKALDAGETFEGSQAHAESLHSPAAPSSPLEGGYSPS</sequence>
<evidence type="ECO:0000313" key="12">
    <source>
        <dbReference type="Proteomes" id="UP001651158"/>
    </source>
</evidence>
<proteinExistence type="inferred from homology"/>
<keyword evidence="4 7" id="KW-0813">Transport</keyword>
<keyword evidence="12" id="KW-1185">Reference proteome</keyword>
<comment type="caution">
    <text evidence="11">The sequence shown here is derived from an EMBL/GenBank/DDBJ whole genome shotgun (WGS) entry which is preliminary data.</text>
</comment>
<evidence type="ECO:0000313" key="11">
    <source>
        <dbReference type="EMBL" id="KAL5107552.1"/>
    </source>
</evidence>
<comment type="similarity">
    <text evidence="2 7">Belongs to the SEC5 family.</text>
</comment>
<comment type="function">
    <text evidence="1 7">Component of the exocyst complex involved in the docking of exocytic vesicles with fusion sites on the plasma membrane.</text>
</comment>
<dbReference type="Pfam" id="PF01833">
    <property type="entry name" value="TIG"/>
    <property type="match status" value="1"/>
</dbReference>
<name>A0ABR4QDC2_9CEST</name>
<dbReference type="Proteomes" id="UP001651158">
    <property type="component" value="Unassembled WGS sequence"/>
</dbReference>
<reference evidence="11 12" key="1">
    <citation type="journal article" date="2022" name="Front. Cell. Infect. Microbiol.">
        <title>The Genomes of Two Strains of Taenia crassiceps the Animal Model for the Study of Human Cysticercosis.</title>
        <authorList>
            <person name="Bobes R.J."/>
            <person name="Estrada K."/>
            <person name="Rios-Valencia D.G."/>
            <person name="Calderon-Gallegos A."/>
            <person name="de la Torre P."/>
            <person name="Carrero J.C."/>
            <person name="Sanchez-Flores A."/>
            <person name="Laclette J.P."/>
        </authorList>
    </citation>
    <scope>NUCLEOTIDE SEQUENCE [LARGE SCALE GENOMIC DNA]</scope>
    <source>
        <strain evidence="11">WFUcys</strain>
    </source>
</reference>
<feature type="compositionally biased region" description="Low complexity" evidence="8">
    <location>
        <begin position="925"/>
        <end position="941"/>
    </location>
</feature>
<dbReference type="PANTHER" id="PTHR13043:SF1">
    <property type="entry name" value="EXOCYST COMPLEX COMPONENT 2"/>
    <property type="match status" value="1"/>
</dbReference>
<evidence type="ECO:0000256" key="3">
    <source>
        <dbReference type="ARBA" id="ARBA00017526"/>
    </source>
</evidence>